<feature type="transmembrane region" description="Helical" evidence="15">
    <location>
        <begin position="126"/>
        <end position="146"/>
    </location>
</feature>
<keyword evidence="10 15" id="KW-1133">Transmembrane helix</keyword>
<evidence type="ECO:0000256" key="10">
    <source>
        <dbReference type="ARBA" id="ARBA00022989"/>
    </source>
</evidence>
<dbReference type="InterPro" id="IPR029787">
    <property type="entry name" value="Nucleotide_cyclase"/>
</dbReference>
<evidence type="ECO:0000256" key="7">
    <source>
        <dbReference type="ARBA" id="ARBA00022741"/>
    </source>
</evidence>
<evidence type="ECO:0000256" key="12">
    <source>
        <dbReference type="ARBA" id="ARBA00023136"/>
    </source>
</evidence>
<proteinExistence type="inferred from homology"/>
<keyword evidence="9" id="KW-0460">Magnesium</keyword>
<dbReference type="GO" id="GO:0006171">
    <property type="term" value="P:cAMP biosynthetic process"/>
    <property type="evidence" value="ECO:0007669"/>
    <property type="project" value="UniProtKB-KW"/>
</dbReference>
<evidence type="ECO:0000256" key="15">
    <source>
        <dbReference type="SAM" id="Phobius"/>
    </source>
</evidence>
<keyword evidence="12 15" id="KW-0472">Membrane</keyword>
<dbReference type="InterPro" id="IPR001054">
    <property type="entry name" value="A/G_cyclase"/>
</dbReference>
<evidence type="ECO:0000313" key="17">
    <source>
        <dbReference type="EMBL" id="NOE20872.1"/>
    </source>
</evidence>
<evidence type="ECO:0000256" key="8">
    <source>
        <dbReference type="ARBA" id="ARBA00022840"/>
    </source>
</evidence>
<keyword evidence="6" id="KW-0479">Metal-binding</keyword>
<comment type="cofactor">
    <cofactor evidence="2">
        <name>Mg(2+)</name>
        <dbReference type="ChEBI" id="CHEBI:18420"/>
    </cofactor>
</comment>
<keyword evidence="5 15" id="KW-0812">Transmembrane</keyword>
<evidence type="ECO:0000256" key="14">
    <source>
        <dbReference type="RuleBase" id="RU000405"/>
    </source>
</evidence>
<dbReference type="Proteomes" id="UP000597886">
    <property type="component" value="Unassembled WGS sequence"/>
</dbReference>
<evidence type="ECO:0000313" key="18">
    <source>
        <dbReference type="Proteomes" id="UP000597886"/>
    </source>
</evidence>
<dbReference type="PROSITE" id="PS50125">
    <property type="entry name" value="GUANYLATE_CYCLASE_2"/>
    <property type="match status" value="1"/>
</dbReference>
<gene>
    <name evidence="17" type="ORF">GS634_22300</name>
</gene>
<feature type="transmembrane region" description="Helical" evidence="15">
    <location>
        <begin position="23"/>
        <end position="43"/>
    </location>
</feature>
<evidence type="ECO:0000256" key="4">
    <source>
        <dbReference type="ARBA" id="ARBA00012201"/>
    </source>
</evidence>
<dbReference type="GO" id="GO:0007189">
    <property type="term" value="P:adenylate cyclase-activating G protein-coupled receptor signaling pathway"/>
    <property type="evidence" value="ECO:0007669"/>
    <property type="project" value="TreeGrafter"/>
</dbReference>
<feature type="transmembrane region" description="Helical" evidence="15">
    <location>
        <begin position="49"/>
        <end position="66"/>
    </location>
</feature>
<dbReference type="Pfam" id="PF20967">
    <property type="entry name" value="MASE7"/>
    <property type="match status" value="1"/>
</dbReference>
<keyword evidence="7" id="KW-0547">Nucleotide-binding</keyword>
<evidence type="ECO:0000256" key="11">
    <source>
        <dbReference type="ARBA" id="ARBA00022998"/>
    </source>
</evidence>
<comment type="caution">
    <text evidence="17">The sequence shown here is derived from an EMBL/GenBank/DDBJ whole genome shotgun (WGS) entry which is preliminary data.</text>
</comment>
<dbReference type="SUPFAM" id="SSF55073">
    <property type="entry name" value="Nucleotide cyclase"/>
    <property type="match status" value="1"/>
</dbReference>
<dbReference type="PROSITE" id="PS00452">
    <property type="entry name" value="GUANYLATE_CYCLASE_1"/>
    <property type="match status" value="1"/>
</dbReference>
<dbReference type="InterPro" id="IPR048432">
    <property type="entry name" value="MASE7"/>
</dbReference>
<dbReference type="Pfam" id="PF00211">
    <property type="entry name" value="Guanylate_cyc"/>
    <property type="match status" value="1"/>
</dbReference>
<feature type="transmembrane region" description="Helical" evidence="15">
    <location>
        <begin position="78"/>
        <end position="96"/>
    </location>
</feature>
<keyword evidence="13 14" id="KW-0456">Lyase</keyword>
<accession>A0AA90Z5W4</accession>
<dbReference type="AlphaFoldDB" id="A0AA90Z5W4"/>
<reference evidence="17" key="1">
    <citation type="submission" date="2019-12" db="EMBL/GenBank/DDBJ databases">
        <title>Ruegeria JWLKs population differentiation of coral mucus and skeleton niches.</title>
        <authorList>
            <person name="Luo D."/>
        </authorList>
    </citation>
    <scope>NUCLEOTIDE SEQUENCE</scope>
    <source>
        <strain evidence="17">HKCCD6181</strain>
    </source>
</reference>
<dbReference type="CDD" id="cd07302">
    <property type="entry name" value="CHD"/>
    <property type="match status" value="1"/>
</dbReference>
<comment type="subcellular location">
    <subcellularLocation>
        <location evidence="3">Membrane</location>
        <topology evidence="3">Multi-pass membrane protein</topology>
    </subcellularLocation>
</comment>
<evidence type="ECO:0000256" key="1">
    <source>
        <dbReference type="ARBA" id="ARBA00001593"/>
    </source>
</evidence>
<feature type="domain" description="Guanylate cyclase" evidence="16">
    <location>
        <begin position="241"/>
        <end position="371"/>
    </location>
</feature>
<protein>
    <recommendedName>
        <fullName evidence="4">adenylate cyclase</fullName>
        <ecNumber evidence="4">4.6.1.1</ecNumber>
    </recommendedName>
</protein>
<organism evidence="17 18">
    <name type="scientific">Ruegeria atlantica</name>
    <dbReference type="NCBI Taxonomy" id="81569"/>
    <lineage>
        <taxon>Bacteria</taxon>
        <taxon>Pseudomonadati</taxon>
        <taxon>Pseudomonadota</taxon>
        <taxon>Alphaproteobacteria</taxon>
        <taxon>Rhodobacterales</taxon>
        <taxon>Roseobacteraceae</taxon>
        <taxon>Ruegeria</taxon>
    </lineage>
</organism>
<dbReference type="EC" id="4.6.1.1" evidence="4"/>
<dbReference type="GO" id="GO:0004016">
    <property type="term" value="F:adenylate cyclase activity"/>
    <property type="evidence" value="ECO:0007669"/>
    <property type="project" value="UniProtKB-EC"/>
</dbReference>
<evidence type="ECO:0000256" key="6">
    <source>
        <dbReference type="ARBA" id="ARBA00022723"/>
    </source>
</evidence>
<dbReference type="EMBL" id="WVRA01000016">
    <property type="protein sequence ID" value="NOE20872.1"/>
    <property type="molecule type" value="Genomic_DNA"/>
</dbReference>
<dbReference type="InterPro" id="IPR018297">
    <property type="entry name" value="A/G_cyclase_CS"/>
</dbReference>
<dbReference type="PANTHER" id="PTHR45627:SF12">
    <property type="entry name" value="ADENYLATE CYCLASE TYPE 2"/>
    <property type="match status" value="1"/>
</dbReference>
<evidence type="ECO:0000256" key="2">
    <source>
        <dbReference type="ARBA" id="ARBA00001946"/>
    </source>
</evidence>
<evidence type="ECO:0000256" key="3">
    <source>
        <dbReference type="ARBA" id="ARBA00004141"/>
    </source>
</evidence>
<feature type="transmembrane region" description="Helical" evidence="15">
    <location>
        <begin position="171"/>
        <end position="189"/>
    </location>
</feature>
<dbReference type="RefSeq" id="WP_171331946.1">
    <property type="nucleotide sequence ID" value="NZ_WVRA01000016.1"/>
</dbReference>
<dbReference type="GO" id="GO:0035556">
    <property type="term" value="P:intracellular signal transduction"/>
    <property type="evidence" value="ECO:0007669"/>
    <property type="project" value="InterPro"/>
</dbReference>
<comment type="catalytic activity">
    <reaction evidence="1">
        <text>ATP = 3',5'-cyclic AMP + diphosphate</text>
        <dbReference type="Rhea" id="RHEA:15389"/>
        <dbReference type="ChEBI" id="CHEBI:30616"/>
        <dbReference type="ChEBI" id="CHEBI:33019"/>
        <dbReference type="ChEBI" id="CHEBI:58165"/>
        <dbReference type="EC" id="4.6.1.1"/>
    </reaction>
</comment>
<keyword evidence="8" id="KW-0067">ATP-binding</keyword>
<comment type="similarity">
    <text evidence="14">Belongs to the adenylyl cyclase class-4/guanylyl cyclase family.</text>
</comment>
<evidence type="ECO:0000256" key="5">
    <source>
        <dbReference type="ARBA" id="ARBA00022692"/>
    </source>
</evidence>
<keyword evidence="11" id="KW-0115">cAMP biosynthesis</keyword>
<dbReference type="GO" id="GO:0005524">
    <property type="term" value="F:ATP binding"/>
    <property type="evidence" value="ECO:0007669"/>
    <property type="project" value="UniProtKB-KW"/>
</dbReference>
<dbReference type="PANTHER" id="PTHR45627">
    <property type="entry name" value="ADENYLATE CYCLASE TYPE 1"/>
    <property type="match status" value="1"/>
</dbReference>
<name>A0AA90Z5W4_9RHOB</name>
<dbReference type="SMART" id="SM00044">
    <property type="entry name" value="CYCc"/>
    <property type="match status" value="1"/>
</dbReference>
<evidence type="ECO:0000259" key="16">
    <source>
        <dbReference type="PROSITE" id="PS50125"/>
    </source>
</evidence>
<evidence type="ECO:0000256" key="9">
    <source>
        <dbReference type="ARBA" id="ARBA00022842"/>
    </source>
</evidence>
<sequence length="433" mass="48237">MLKHIVDSENPIDDGKIRRKMQVVNVAAFIASLGFGFTAFYQFQLGPDWRYLAWVNFGLGFAALLTMTLDRFGLEVKVAYFTVWLFLFLAHDISVGKNGEDHLVLLVGPPLLFYFLGAAYWRWITLITILSAALFIYISLVVPLHIPPGETIWDIIAQSYRDGFVRQPQDVIFIVLILGIVSALFFTSYSANAAIDRYEDALEKEFAVSERLINVLLPSRIAKRIKAHPDRLIAERIDDATILFSDLSGFSEFAAANGARATVKLLGSVFSAFDELVLSYKLEKIKTIGDSYMVAGGLDPSVKERQPDSVRMAALAIDMIATVERVTDNLHPKVSLRVGIHKGPVIAGVIGGDKPFFDVWGDTVNIASRMESTGEPGRVQISPEVRDEVAEYVDCERREVINIKGNGEIQPYWLLKVHDKPATSHSSERLIKG</sequence>
<evidence type="ECO:0000256" key="13">
    <source>
        <dbReference type="ARBA" id="ARBA00023239"/>
    </source>
</evidence>
<dbReference type="GO" id="GO:0046872">
    <property type="term" value="F:metal ion binding"/>
    <property type="evidence" value="ECO:0007669"/>
    <property type="project" value="UniProtKB-KW"/>
</dbReference>
<dbReference type="GO" id="GO:0005886">
    <property type="term" value="C:plasma membrane"/>
    <property type="evidence" value="ECO:0007669"/>
    <property type="project" value="TreeGrafter"/>
</dbReference>
<dbReference type="Gene3D" id="3.30.70.1230">
    <property type="entry name" value="Nucleotide cyclase"/>
    <property type="match status" value="1"/>
</dbReference>